<keyword evidence="4" id="KW-1185">Reference proteome</keyword>
<feature type="signal peptide" evidence="1">
    <location>
        <begin position="1"/>
        <end position="24"/>
    </location>
</feature>
<dbReference type="Proteomes" id="UP000322184">
    <property type="component" value="Unassembled WGS sequence"/>
</dbReference>
<dbReference type="PANTHER" id="PTHR33420">
    <property type="entry name" value="FIMBRIAL SUBUNIT ELFA-RELATED"/>
    <property type="match status" value="1"/>
</dbReference>
<name>A0A5B0WDF6_9GAMM</name>
<protein>
    <submittedName>
        <fullName evidence="2 3">Fimbrial protein</fullName>
    </submittedName>
</protein>
<evidence type="ECO:0000313" key="4">
    <source>
        <dbReference type="Proteomes" id="UP000037727"/>
    </source>
</evidence>
<keyword evidence="1" id="KW-0732">Signal</keyword>
<reference evidence="3 4" key="1">
    <citation type="submission" date="2015-09" db="EMBL/GenBank/DDBJ databases">
        <title>Draft genome sequence and assembly of Photorhabdus sp. VMG, a bacterial symbiont associated with Heterorhabditis zealandica.</title>
        <authorList>
            <person name="Naidoo S."/>
            <person name="Featherston J."/>
            <person name="Mothupi B."/>
            <person name="Gray V.M."/>
        </authorList>
    </citation>
    <scope>NUCLEOTIDE SEQUENCE [LARGE SCALE GENOMIC DNA]</scope>
    <source>
        <strain evidence="3 4">VMG</strain>
    </source>
</reference>
<accession>A0A5B0WDF6</accession>
<dbReference type="InterPro" id="IPR008966">
    <property type="entry name" value="Adhesion_dom_sf"/>
</dbReference>
<proteinExistence type="predicted"/>
<dbReference type="GO" id="GO:0009289">
    <property type="term" value="C:pilus"/>
    <property type="evidence" value="ECO:0007669"/>
    <property type="project" value="UniProtKB-SubCell"/>
</dbReference>
<dbReference type="EMBL" id="LJCS01000013">
    <property type="protein sequence ID" value="KOY62730.1"/>
    <property type="molecule type" value="Genomic_DNA"/>
</dbReference>
<dbReference type="InterPro" id="IPR036937">
    <property type="entry name" value="Adhesion_dom_fimbrial_sf"/>
</dbReference>
<evidence type="ECO:0000313" key="5">
    <source>
        <dbReference type="Proteomes" id="UP000322184"/>
    </source>
</evidence>
<dbReference type="Gene3D" id="2.60.40.1090">
    <property type="entry name" value="Fimbrial-type adhesion domain"/>
    <property type="match status" value="1"/>
</dbReference>
<evidence type="ECO:0000313" key="3">
    <source>
        <dbReference type="EMBL" id="KOY62730.1"/>
    </source>
</evidence>
<dbReference type="OrthoDB" id="6466381at2"/>
<dbReference type="EMBL" id="VTUW01000031">
    <property type="protein sequence ID" value="KAA1184943.1"/>
    <property type="molecule type" value="Genomic_DNA"/>
</dbReference>
<dbReference type="SUPFAM" id="SSF49401">
    <property type="entry name" value="Bacterial adhesins"/>
    <property type="match status" value="1"/>
</dbReference>
<sequence length="178" mass="18916">MRKNFIWASLVMILGTFSSFSALSYDGKIKFTGQIIENGCTVDTGTAGKDITVDFGKLSKNVFQNNLGEITTNMVGKSKNFTINLSSCSVTGSLGILFTGTPDDGNKHFYASGVDGVGIKIHKQGNDTAIAPGVNVADIATINSKKAAMNFVAELVSTKTTIATNNIDKTLNFTIIYP</sequence>
<gene>
    <name evidence="3" type="ORF">AM629_07230</name>
    <name evidence="2" type="ORF">F0L16_15380</name>
</gene>
<dbReference type="AlphaFoldDB" id="A0A5B0WDF6"/>
<evidence type="ECO:0000313" key="2">
    <source>
        <dbReference type="EMBL" id="KAA1184943.1"/>
    </source>
</evidence>
<dbReference type="GO" id="GO:0043709">
    <property type="term" value="P:cell adhesion involved in single-species biofilm formation"/>
    <property type="evidence" value="ECO:0007669"/>
    <property type="project" value="TreeGrafter"/>
</dbReference>
<evidence type="ECO:0000256" key="1">
    <source>
        <dbReference type="SAM" id="SignalP"/>
    </source>
</evidence>
<reference evidence="2 5" key="2">
    <citation type="submission" date="2019-09" db="EMBL/GenBank/DDBJ databases">
        <title>Whole genome sequence of Photorhabdus heterorhabditis strain ETL (Enterobacteriales: Enterobacteriaceae) a bacterial symbiont of Heterorhabditis zealandica strain ETL (Rhabditida: Heterorhabditidae).</title>
        <authorList>
            <person name="Lulamba T.E."/>
            <person name="Serepa-Dlamini M.H."/>
        </authorList>
    </citation>
    <scope>NUCLEOTIDE SEQUENCE [LARGE SCALE GENOMIC DNA]</scope>
    <source>
        <strain evidence="2 5">ETL</strain>
    </source>
</reference>
<dbReference type="PANTHER" id="PTHR33420:SF12">
    <property type="entry name" value="FIMBRIN-LIKE PROTEIN FIMI-RELATED"/>
    <property type="match status" value="1"/>
</dbReference>
<dbReference type="STRING" id="880156.AM629_07230"/>
<organism evidence="2 5">
    <name type="scientific">Photorhabdus heterorhabditis</name>
    <dbReference type="NCBI Taxonomy" id="880156"/>
    <lineage>
        <taxon>Bacteria</taxon>
        <taxon>Pseudomonadati</taxon>
        <taxon>Pseudomonadota</taxon>
        <taxon>Gammaproteobacteria</taxon>
        <taxon>Enterobacterales</taxon>
        <taxon>Morganellaceae</taxon>
        <taxon>Photorhabdus</taxon>
    </lineage>
</organism>
<dbReference type="InterPro" id="IPR050263">
    <property type="entry name" value="Bact_Fimbrial_Adh_Pro"/>
</dbReference>
<dbReference type="RefSeq" id="WP_054477521.1">
    <property type="nucleotide sequence ID" value="NZ_CAWMRL010000013.1"/>
</dbReference>
<feature type="chain" id="PRO_5024434152" evidence="1">
    <location>
        <begin position="25"/>
        <end position="178"/>
    </location>
</feature>
<comment type="caution">
    <text evidence="2">The sequence shown here is derived from an EMBL/GenBank/DDBJ whole genome shotgun (WGS) entry which is preliminary data.</text>
</comment>
<dbReference type="Proteomes" id="UP000037727">
    <property type="component" value="Unassembled WGS sequence"/>
</dbReference>